<gene>
    <name evidence="1" type="ORF">CLOLEP_02527</name>
</gene>
<reference evidence="1 2" key="2">
    <citation type="submission" date="2007-08" db="EMBL/GenBank/DDBJ databases">
        <authorList>
            <person name="Fulton L."/>
            <person name="Clifton S."/>
            <person name="Fulton B."/>
            <person name="Xu J."/>
            <person name="Minx P."/>
            <person name="Pepin K.H."/>
            <person name="Johnson M."/>
            <person name="Thiruvilangam P."/>
            <person name="Bhonagiri V."/>
            <person name="Nash W.E."/>
            <person name="Wang C."/>
            <person name="Mardis E.R."/>
            <person name="Wilson R.K."/>
        </authorList>
    </citation>
    <scope>NUCLEOTIDE SEQUENCE [LARGE SCALE GENOMIC DNA]</scope>
    <source>
        <strain evidence="1 2">DSM 753</strain>
    </source>
</reference>
<reference evidence="1 2" key="1">
    <citation type="submission" date="2007-08" db="EMBL/GenBank/DDBJ databases">
        <title>Draft genome sequence of Clostridium leptum (DSM 753).</title>
        <authorList>
            <person name="Sudarsanam P."/>
            <person name="Ley R."/>
            <person name="Guruge J."/>
            <person name="Turnbaugh P.J."/>
            <person name="Mahowald M."/>
            <person name="Liep D."/>
            <person name="Gordon J."/>
        </authorList>
    </citation>
    <scope>NUCLEOTIDE SEQUENCE [LARGE SCALE GENOMIC DNA]</scope>
    <source>
        <strain evidence="1 2">DSM 753</strain>
    </source>
</reference>
<evidence type="ECO:0000313" key="1">
    <source>
        <dbReference type="EMBL" id="EDO60915.1"/>
    </source>
</evidence>
<accession>A7VVB5</accession>
<proteinExistence type="predicted"/>
<dbReference type="EMBL" id="ABCB02000019">
    <property type="protein sequence ID" value="EDO60915.1"/>
    <property type="molecule type" value="Genomic_DNA"/>
</dbReference>
<dbReference type="HOGENOM" id="CLU_3060195_0_0_9"/>
<comment type="caution">
    <text evidence="1">The sequence shown here is derived from an EMBL/GenBank/DDBJ whole genome shotgun (WGS) entry which is preliminary data.</text>
</comment>
<dbReference type="Proteomes" id="UP000003490">
    <property type="component" value="Unassembled WGS sequence"/>
</dbReference>
<organism evidence="1 2">
    <name type="scientific">[Clostridium] leptum DSM 753</name>
    <dbReference type="NCBI Taxonomy" id="428125"/>
    <lineage>
        <taxon>Bacteria</taxon>
        <taxon>Bacillati</taxon>
        <taxon>Bacillota</taxon>
        <taxon>Clostridia</taxon>
        <taxon>Eubacteriales</taxon>
        <taxon>Oscillospiraceae</taxon>
        <taxon>Oscillospiraceae incertae sedis</taxon>
    </lineage>
</organism>
<dbReference type="AlphaFoldDB" id="A7VVB5"/>
<name>A7VVB5_9FIRM</name>
<protein>
    <submittedName>
        <fullName evidence="1">Uncharacterized protein</fullName>
    </submittedName>
</protein>
<evidence type="ECO:0000313" key="2">
    <source>
        <dbReference type="Proteomes" id="UP000003490"/>
    </source>
</evidence>
<sequence>MAPGLVPGPRRRLGAQAPLVGWKTAPEQASRMLLNCWKPQKAWRTAVPEKSPR</sequence>